<proteinExistence type="predicted"/>
<accession>A0ABR6Q279</accession>
<comment type="caution">
    <text evidence="2">The sequence shown here is derived from an EMBL/GenBank/DDBJ whole genome shotgun (WGS) entry which is preliminary data.</text>
</comment>
<sequence>MTKKVFLFAFLVVSLGMQAQVVNIPDNNFKAKLLSSSPSNTVAKDLNGNYFSIDANGDGEIQQSEATNLSQLDISNSNIISFA</sequence>
<keyword evidence="1" id="KW-0732">Signal</keyword>
<feature type="chain" id="PRO_5045131956" description="EF-hand domain-containing protein" evidence="1">
    <location>
        <begin position="20"/>
        <end position="83"/>
    </location>
</feature>
<dbReference type="EMBL" id="JACHKS010000002">
    <property type="protein sequence ID" value="MBB6332075.1"/>
    <property type="molecule type" value="Genomic_DNA"/>
</dbReference>
<evidence type="ECO:0000313" key="2">
    <source>
        <dbReference type="EMBL" id="MBB6332075.1"/>
    </source>
</evidence>
<evidence type="ECO:0000313" key="3">
    <source>
        <dbReference type="Proteomes" id="UP000587367"/>
    </source>
</evidence>
<gene>
    <name evidence="2" type="ORF">HNP24_003067</name>
</gene>
<keyword evidence="3" id="KW-1185">Reference proteome</keyword>
<evidence type="ECO:0000256" key="1">
    <source>
        <dbReference type="SAM" id="SignalP"/>
    </source>
</evidence>
<feature type="signal peptide" evidence="1">
    <location>
        <begin position="1"/>
        <end position="19"/>
    </location>
</feature>
<organism evidence="2 3">
    <name type="scientific">Chryseobacterium sediminis</name>
    <dbReference type="NCBI Taxonomy" id="1679494"/>
    <lineage>
        <taxon>Bacteria</taxon>
        <taxon>Pseudomonadati</taxon>
        <taxon>Bacteroidota</taxon>
        <taxon>Flavobacteriia</taxon>
        <taxon>Flavobacteriales</taxon>
        <taxon>Weeksellaceae</taxon>
        <taxon>Chryseobacterium group</taxon>
        <taxon>Chryseobacterium</taxon>
    </lineage>
</organism>
<dbReference type="Gene3D" id="3.80.10.10">
    <property type="entry name" value="Ribonuclease Inhibitor"/>
    <property type="match status" value="1"/>
</dbReference>
<dbReference type="Proteomes" id="UP000587367">
    <property type="component" value="Unassembled WGS sequence"/>
</dbReference>
<dbReference type="RefSeq" id="WP_184558247.1">
    <property type="nucleotide sequence ID" value="NZ_JACHKS010000002.1"/>
</dbReference>
<dbReference type="InterPro" id="IPR032675">
    <property type="entry name" value="LRR_dom_sf"/>
</dbReference>
<protein>
    <recommendedName>
        <fullName evidence="4">EF-hand domain-containing protein</fullName>
    </recommendedName>
</protein>
<name>A0ABR6Q279_9FLAO</name>
<reference evidence="2 3" key="1">
    <citation type="submission" date="2020-08" db="EMBL/GenBank/DDBJ databases">
        <title>Functional genomics of gut bacteria from endangered species of beetles.</title>
        <authorList>
            <person name="Carlos-Shanley C."/>
        </authorList>
    </citation>
    <scope>NUCLEOTIDE SEQUENCE [LARGE SCALE GENOMIC DNA]</scope>
    <source>
        <strain evidence="2 3">S00068</strain>
    </source>
</reference>
<evidence type="ECO:0008006" key="4">
    <source>
        <dbReference type="Google" id="ProtNLM"/>
    </source>
</evidence>